<dbReference type="RefSeq" id="WP_002693266.1">
    <property type="nucleotide sequence ID" value="NZ_AAWS01000002.1"/>
</dbReference>
<evidence type="ECO:0000313" key="1">
    <source>
        <dbReference type="EMBL" id="EAY31562.1"/>
    </source>
</evidence>
<keyword evidence="2" id="KW-1185">Reference proteome</keyword>
<organism evidence="1 2">
    <name type="scientific">Microscilla marina ATCC 23134</name>
    <dbReference type="NCBI Taxonomy" id="313606"/>
    <lineage>
        <taxon>Bacteria</taxon>
        <taxon>Pseudomonadati</taxon>
        <taxon>Bacteroidota</taxon>
        <taxon>Cytophagia</taxon>
        <taxon>Cytophagales</taxon>
        <taxon>Microscillaceae</taxon>
        <taxon>Microscilla</taxon>
    </lineage>
</organism>
<evidence type="ECO:0008006" key="3">
    <source>
        <dbReference type="Google" id="ProtNLM"/>
    </source>
</evidence>
<comment type="caution">
    <text evidence="1">The sequence shown here is derived from an EMBL/GenBank/DDBJ whole genome shotgun (WGS) entry which is preliminary data.</text>
</comment>
<gene>
    <name evidence="1" type="ORF">M23134_05068</name>
</gene>
<protein>
    <recommendedName>
        <fullName evidence="3">STAS/SEC14 domain-containing protein</fullName>
    </recommendedName>
</protein>
<evidence type="ECO:0000313" key="2">
    <source>
        <dbReference type="Proteomes" id="UP000004095"/>
    </source>
</evidence>
<dbReference type="OrthoDB" id="979415at2"/>
<proteinExistence type="predicted"/>
<reference evidence="1 2" key="1">
    <citation type="submission" date="2007-01" db="EMBL/GenBank/DDBJ databases">
        <authorList>
            <person name="Haygood M."/>
            <person name="Podell S."/>
            <person name="Anderson C."/>
            <person name="Hopkinson B."/>
            <person name="Roe K."/>
            <person name="Barbeau K."/>
            <person name="Gaasterland T."/>
            <person name="Ferriera S."/>
            <person name="Johnson J."/>
            <person name="Kravitz S."/>
            <person name="Beeson K."/>
            <person name="Sutton G."/>
            <person name="Rogers Y.-H."/>
            <person name="Friedman R."/>
            <person name="Frazier M."/>
            <person name="Venter J.C."/>
        </authorList>
    </citation>
    <scope>NUCLEOTIDE SEQUENCE [LARGE SCALE GENOMIC DNA]</scope>
    <source>
        <strain evidence="1 2">ATCC 23134</strain>
    </source>
</reference>
<dbReference type="AlphaFoldDB" id="A1ZD23"/>
<dbReference type="EMBL" id="AAWS01000002">
    <property type="protein sequence ID" value="EAY31562.1"/>
    <property type="molecule type" value="Genomic_DNA"/>
</dbReference>
<accession>A1ZD23</accession>
<sequence>MINTYFESVSATISYNSQAQYMCLQIRGFMKEEDFKRVLLKAREFFISLRIHKVLNDFREFKGTTPSMQEWAVKEYYPTLVKNGLTHGALLLNNDVFAKYAAKNVQGKASQTFEYPAFNNITQAEKWLARH</sequence>
<name>A1ZD23_MICM2</name>
<dbReference type="Proteomes" id="UP000004095">
    <property type="component" value="Unassembled WGS sequence"/>
</dbReference>